<protein>
    <submittedName>
        <fullName evidence="1">Uncharacterized protein</fullName>
    </submittedName>
</protein>
<proteinExistence type="predicted"/>
<evidence type="ECO:0000313" key="1">
    <source>
        <dbReference type="EMBL" id="BDB52320.1"/>
    </source>
</evidence>
<organism evidence="1 2">
    <name type="scientific">Flavobacterium ammonificans</name>
    <dbReference type="NCBI Taxonomy" id="1751056"/>
    <lineage>
        <taxon>Bacteria</taxon>
        <taxon>Pseudomonadati</taxon>
        <taxon>Bacteroidota</taxon>
        <taxon>Flavobacteriia</taxon>
        <taxon>Flavobacteriales</taxon>
        <taxon>Flavobacteriaceae</taxon>
        <taxon>Flavobacterium</taxon>
    </lineage>
</organism>
<reference evidence="1 2" key="2">
    <citation type="journal article" date="2022" name="Microorganisms">
        <title>Complete Genome Sequences of Two Flavobacterium ammonificans Strains and a Flavobacterium ammoniigenes Strain of Ammonifying Bacterioplankton Isolated from Surface River Water.</title>
        <authorList>
            <person name="Suda W."/>
            <person name="Ogata Y."/>
            <person name="Shindo C."/>
            <person name="Watanabe K."/>
        </authorList>
    </citation>
    <scope>NUCLEOTIDE SEQUENCE [LARGE SCALE GENOMIC DNA]</scope>
    <source>
        <strain evidence="1 2">GENT11</strain>
    </source>
</reference>
<reference evidence="1 2" key="1">
    <citation type="journal article" date="2022" name="Int. J. Syst. Evol. Microbiol.">
        <title>Flavobacterium ammonificans sp. nov. and Flavobacterium ammoniigenes sp. nov., ammonifying bacteria isolated from surface river water.</title>
        <authorList>
            <person name="Watanabe K."/>
            <person name="Kitamura T."/>
            <person name="Ogata Y."/>
            <person name="Shindo C."/>
            <person name="Suda W."/>
        </authorList>
    </citation>
    <scope>NUCLEOTIDE SEQUENCE [LARGE SCALE GENOMIC DNA]</scope>
    <source>
        <strain evidence="1 2">GENT11</strain>
    </source>
</reference>
<sequence>MFISKLETIFENVYQFITETEFQKMIKKFKNNQIKSAETKLSEKELKSFYKMLLKFKKHHPAFDAKRLFEKLYPNSGISFKE</sequence>
<dbReference type="EMBL" id="AP025183">
    <property type="protein sequence ID" value="BDB52320.1"/>
    <property type="molecule type" value="Genomic_DNA"/>
</dbReference>
<dbReference type="Proteomes" id="UP001319865">
    <property type="component" value="Chromosome"/>
</dbReference>
<keyword evidence="2" id="KW-1185">Reference proteome</keyword>
<evidence type="ECO:0000313" key="2">
    <source>
        <dbReference type="Proteomes" id="UP001319865"/>
    </source>
</evidence>
<name>A0ABM7V1P0_9FLAO</name>
<accession>A0ABM7V1P0</accession>
<gene>
    <name evidence="1" type="ORF">GENT11_06320</name>
</gene>